<dbReference type="EMBL" id="BONJ01000029">
    <property type="protein sequence ID" value="GIG16837.1"/>
    <property type="molecule type" value="Genomic_DNA"/>
</dbReference>
<evidence type="ECO:0000256" key="1">
    <source>
        <dbReference type="SAM" id="MobiDB-lite"/>
    </source>
</evidence>
<feature type="compositionally biased region" description="Basic residues" evidence="1">
    <location>
        <begin position="49"/>
        <end position="61"/>
    </location>
</feature>
<name>A0A8J3LCZ3_9ACTN</name>
<evidence type="ECO:0000313" key="2">
    <source>
        <dbReference type="EMBL" id="GIG16837.1"/>
    </source>
</evidence>
<dbReference type="Proteomes" id="UP000660339">
    <property type="component" value="Unassembled WGS sequence"/>
</dbReference>
<dbReference type="AlphaFoldDB" id="A0A8J3LCZ3"/>
<keyword evidence="3" id="KW-1185">Reference proteome</keyword>
<organism evidence="2 3">
    <name type="scientific">Catellatospora methionotrophica</name>
    <dbReference type="NCBI Taxonomy" id="121620"/>
    <lineage>
        <taxon>Bacteria</taxon>
        <taxon>Bacillati</taxon>
        <taxon>Actinomycetota</taxon>
        <taxon>Actinomycetes</taxon>
        <taxon>Micromonosporales</taxon>
        <taxon>Micromonosporaceae</taxon>
        <taxon>Catellatospora</taxon>
    </lineage>
</organism>
<feature type="region of interest" description="Disordered" evidence="1">
    <location>
        <begin position="1"/>
        <end position="81"/>
    </location>
</feature>
<evidence type="ECO:0000313" key="3">
    <source>
        <dbReference type="Proteomes" id="UP000660339"/>
    </source>
</evidence>
<proteinExistence type="predicted"/>
<gene>
    <name evidence="2" type="ORF">Cme02nite_51690</name>
</gene>
<feature type="compositionally biased region" description="Low complexity" evidence="1">
    <location>
        <begin position="35"/>
        <end position="44"/>
    </location>
</feature>
<sequence length="81" mass="8714">MGRLTRNPVDGPGGHSGNLDRTGIDPAITGEPPEEQAAPAPVEPDGTARHSRHERSAVHLRRASEVVPRADPARPRTVKRQ</sequence>
<reference evidence="2" key="1">
    <citation type="submission" date="2021-01" db="EMBL/GenBank/DDBJ databases">
        <title>Whole genome shotgun sequence of Catellatospora methionotrophica NBRC 14553.</title>
        <authorList>
            <person name="Komaki H."/>
            <person name="Tamura T."/>
        </authorList>
    </citation>
    <scope>NUCLEOTIDE SEQUENCE</scope>
    <source>
        <strain evidence="2">NBRC 14553</strain>
    </source>
</reference>
<protein>
    <submittedName>
        <fullName evidence="2">Uncharacterized protein</fullName>
    </submittedName>
</protein>
<accession>A0A8J3LCZ3</accession>
<comment type="caution">
    <text evidence="2">The sequence shown here is derived from an EMBL/GenBank/DDBJ whole genome shotgun (WGS) entry which is preliminary data.</text>
</comment>